<organism evidence="2">
    <name type="scientific">Anthurium amnicola</name>
    <dbReference type="NCBI Taxonomy" id="1678845"/>
    <lineage>
        <taxon>Eukaryota</taxon>
        <taxon>Viridiplantae</taxon>
        <taxon>Streptophyta</taxon>
        <taxon>Embryophyta</taxon>
        <taxon>Tracheophyta</taxon>
        <taxon>Spermatophyta</taxon>
        <taxon>Magnoliopsida</taxon>
        <taxon>Liliopsida</taxon>
        <taxon>Araceae</taxon>
        <taxon>Pothoideae</taxon>
        <taxon>Potheae</taxon>
        <taxon>Anthurium</taxon>
    </lineage>
</organism>
<feature type="compositionally biased region" description="Low complexity" evidence="1">
    <location>
        <begin position="106"/>
        <end position="115"/>
    </location>
</feature>
<protein>
    <submittedName>
        <fullName evidence="2">Ethylene-responsive transcription factor ERF115</fullName>
    </submittedName>
</protein>
<dbReference type="EMBL" id="GDJX01014662">
    <property type="protein sequence ID" value="JAT53274.1"/>
    <property type="molecule type" value="Transcribed_RNA"/>
</dbReference>
<dbReference type="AlphaFoldDB" id="A0A1D1YF77"/>
<sequence>LLPTPLFPGLLLSLERKMKKEHHHHQNSQLLPPLKRRLILSRAAAVILVFSLGYVVGILTSSPRASVSSSPDTQLLLQLNTVPSPPNRPTDVCNDSPKEGKEEQDQLQQLQPPTTTKKRPQSASPPPPHDFFRFRTQCAPALPQDEILPTLLDRVYNGTSPYAGFPPAHAAGLLRKRRLRGWGSTAPVFRELIESVRPRTIVEVGTFLGASALHMANLTSGRLGALILCLDDFRGWPGFRRPPRANKADLFKDLADVNGDVTLMYQFMQNVAAAGEEGRVLPVPFSTAAGLAALCEWGVYGDLVEVDAGHDFHSAWQDINMAWAVLRPGGVMFGHDYHNGADNRGVRRAVDLFARSKGLRVRPNGQHWVLQPPKPHH</sequence>
<evidence type="ECO:0000256" key="1">
    <source>
        <dbReference type="SAM" id="MobiDB-lite"/>
    </source>
</evidence>
<dbReference type="SUPFAM" id="SSF53335">
    <property type="entry name" value="S-adenosyl-L-methionine-dependent methyltransferases"/>
    <property type="match status" value="1"/>
</dbReference>
<gene>
    <name evidence="2" type="primary">ERF115_0</name>
    <name evidence="2" type="ORF">g.93819</name>
</gene>
<name>A0A1D1YF77_9ARAE</name>
<dbReference type="Pfam" id="PF13578">
    <property type="entry name" value="Methyltransf_24"/>
    <property type="match status" value="1"/>
</dbReference>
<reference evidence="2" key="1">
    <citation type="submission" date="2015-07" db="EMBL/GenBank/DDBJ databases">
        <title>Transcriptome Assembly of Anthurium amnicola.</title>
        <authorList>
            <person name="Suzuki J."/>
        </authorList>
    </citation>
    <scope>NUCLEOTIDE SEQUENCE</scope>
</reference>
<dbReference type="PANTHER" id="PTHR37909:SF1">
    <property type="entry name" value="S-ADENOSYL-L-METHIONINE-DEPENDENT METHYLTRANSFERASES SUPERFAMILY PROTEIN"/>
    <property type="match status" value="1"/>
</dbReference>
<dbReference type="InterPro" id="IPR029063">
    <property type="entry name" value="SAM-dependent_MTases_sf"/>
</dbReference>
<dbReference type="Gene3D" id="3.40.50.150">
    <property type="entry name" value="Vaccinia Virus protein VP39"/>
    <property type="match status" value="1"/>
</dbReference>
<feature type="non-terminal residue" evidence="2">
    <location>
        <position position="1"/>
    </location>
</feature>
<dbReference type="PANTHER" id="PTHR37909">
    <property type="entry name" value="S-ADENOSYL-L-METHIONINE-DEPENDENT METHYLTRANSFERASES SUPERFAMILY PROTEIN"/>
    <property type="match status" value="1"/>
</dbReference>
<evidence type="ECO:0000313" key="2">
    <source>
        <dbReference type="EMBL" id="JAT53274.1"/>
    </source>
</evidence>
<proteinExistence type="predicted"/>
<feature type="region of interest" description="Disordered" evidence="1">
    <location>
        <begin position="79"/>
        <end position="130"/>
    </location>
</feature>
<accession>A0A1D1YF77</accession>